<dbReference type="AlphaFoldDB" id="A0A455WFN9"/>
<proteinExistence type="predicted"/>
<reference evidence="1" key="1">
    <citation type="submission" date="2019-03" db="EMBL/GenBank/DDBJ databases">
        <title>Whole genome analysis of nitrate-reducing bacteria Marinobacter hydrocarbonoclasticus YB03.</title>
        <authorList>
            <person name="Azam A.H."/>
            <person name="Yuk S.R."/>
            <person name="Kamarisima K."/>
            <person name="Miyanaga K."/>
            <person name="Tanji Y."/>
        </authorList>
    </citation>
    <scope>NUCLEOTIDE SEQUENCE</scope>
    <source>
        <strain evidence="1">YB03</strain>
    </source>
</reference>
<gene>
    <name evidence="1" type="ORF">YBY_25010</name>
</gene>
<dbReference type="EMBL" id="AP019537">
    <property type="protein sequence ID" value="BBJ04652.1"/>
    <property type="molecule type" value="Genomic_DNA"/>
</dbReference>
<accession>A0A455WFN9</accession>
<sequence length="104" mass="11695">MHHVLAHARLVVTDSQTMTAEAACLGVSVVRVSTFVGKLSYLDDLERVGLAHSCLPDDLERLELLLSDISKENRVSKKSEERRLFALRRYGNFNLDLLDIVGEQ</sequence>
<name>A0A455WFN9_MARNT</name>
<evidence type="ECO:0000313" key="1">
    <source>
        <dbReference type="EMBL" id="BBJ04652.1"/>
    </source>
</evidence>
<protein>
    <submittedName>
        <fullName evidence="1">Uncharacterized protein</fullName>
    </submittedName>
</protein>
<organism evidence="1">
    <name type="scientific">Marinobacter nauticus</name>
    <name type="common">Marinobacter hydrocarbonoclasticus</name>
    <name type="synonym">Marinobacter aquaeolei</name>
    <dbReference type="NCBI Taxonomy" id="2743"/>
    <lineage>
        <taxon>Bacteria</taxon>
        <taxon>Pseudomonadati</taxon>
        <taxon>Pseudomonadota</taxon>
        <taxon>Gammaproteobacteria</taxon>
        <taxon>Pseudomonadales</taxon>
        <taxon>Marinobacteraceae</taxon>
        <taxon>Marinobacter</taxon>
    </lineage>
</organism>